<feature type="transmembrane region" description="Helical" evidence="8">
    <location>
        <begin position="85"/>
        <end position="103"/>
    </location>
</feature>
<protein>
    <submittedName>
        <fullName evidence="10">Major facilitator superfamily sugar transporter</fullName>
    </submittedName>
</protein>
<evidence type="ECO:0000256" key="7">
    <source>
        <dbReference type="RuleBase" id="RU003346"/>
    </source>
</evidence>
<dbReference type="Pfam" id="PF00083">
    <property type="entry name" value="Sugar_tr"/>
    <property type="match status" value="1"/>
</dbReference>
<dbReference type="InterPro" id="IPR036259">
    <property type="entry name" value="MFS_trans_sf"/>
</dbReference>
<dbReference type="Proteomes" id="UP000032668">
    <property type="component" value="Unassembled WGS sequence"/>
</dbReference>
<evidence type="ECO:0000313" key="10">
    <source>
        <dbReference type="EMBL" id="GAN81327.1"/>
    </source>
</evidence>
<proteinExistence type="inferred from homology"/>
<dbReference type="InterPro" id="IPR005828">
    <property type="entry name" value="MFS_sugar_transport-like"/>
</dbReference>
<evidence type="ECO:0000313" key="11">
    <source>
        <dbReference type="Proteomes" id="UP000032668"/>
    </source>
</evidence>
<dbReference type="InterPro" id="IPR050820">
    <property type="entry name" value="MFS_Sugar_Transporter"/>
</dbReference>
<keyword evidence="5 8" id="KW-1133">Transmembrane helix</keyword>
<sequence length="463" mass="47569">MTDMARPAGERISGTAWGIAAVASLSGLLIGYNTAVIAPALPFISGHFGLLTGAEGAVVATVLIGGFAGSFIAGSATRRWGQKPVLIAAALLFAVGAVGSAAAESVLLLSLWRLALGLAVGASSAVAPLYIGETAPSRWRGALVSGIQLAITVGILLSYLVGLLWTPSGNWRAMLAAGALPALPMLVGLALLPESPRWLLFKGRAEEAVHAWERIGGGGVWPPENGAPPAEPHGQGWRTLFGPRLRPVLLLATGLFAFANLSGIDAILYYAPTIFAEVGFSGTFGPILATSFIGVINVLATLVAMGLIDRLGRRPLLILGLVPMTVSLLVLAVMLGLAGTSTLAGAIALICLGVFITGFAISLGPLPYVLMSEIFPQSVREAGTGFAAAAAWGANILVSASFPPLLAWLGVGGTFALYGLISAGAILFVVMMVPETRGCSLELIETNLARGCRVRYLGSWPGE</sequence>
<feature type="transmembrane region" description="Helical" evidence="8">
    <location>
        <begin position="12"/>
        <end position="32"/>
    </location>
</feature>
<feature type="transmembrane region" description="Helical" evidence="8">
    <location>
        <begin position="343"/>
        <end position="370"/>
    </location>
</feature>
<dbReference type="EMBL" id="BANC01000088">
    <property type="protein sequence ID" value="GAN81327.1"/>
    <property type="molecule type" value="Genomic_DNA"/>
</dbReference>
<feature type="transmembrane region" description="Helical" evidence="8">
    <location>
        <begin position="248"/>
        <end position="271"/>
    </location>
</feature>
<feature type="transmembrane region" description="Helical" evidence="8">
    <location>
        <begin position="408"/>
        <end position="433"/>
    </location>
</feature>
<dbReference type="PANTHER" id="PTHR48023:SF4">
    <property type="entry name" value="D-XYLOSE-PROTON SYMPORTER-LIKE 2"/>
    <property type="match status" value="1"/>
</dbReference>
<dbReference type="InterPro" id="IPR005829">
    <property type="entry name" value="Sugar_transporter_CS"/>
</dbReference>
<keyword evidence="3 7" id="KW-0813">Transport</keyword>
<evidence type="ECO:0000256" key="4">
    <source>
        <dbReference type="ARBA" id="ARBA00022692"/>
    </source>
</evidence>
<organism evidence="10 11">
    <name type="scientific">Acidocella aminolytica 101 = DSM 11237</name>
    <dbReference type="NCBI Taxonomy" id="1120923"/>
    <lineage>
        <taxon>Bacteria</taxon>
        <taxon>Pseudomonadati</taxon>
        <taxon>Pseudomonadota</taxon>
        <taxon>Alphaproteobacteria</taxon>
        <taxon>Acetobacterales</taxon>
        <taxon>Acidocellaceae</taxon>
        <taxon>Acidocella</taxon>
    </lineage>
</organism>
<dbReference type="STRING" id="1120923.SAMN02746095_03474"/>
<dbReference type="PRINTS" id="PR00171">
    <property type="entry name" value="SUGRTRNSPORT"/>
</dbReference>
<dbReference type="PROSITE" id="PS50850">
    <property type="entry name" value="MFS"/>
    <property type="match status" value="1"/>
</dbReference>
<keyword evidence="6 8" id="KW-0472">Membrane</keyword>
<evidence type="ECO:0000256" key="1">
    <source>
        <dbReference type="ARBA" id="ARBA00004141"/>
    </source>
</evidence>
<dbReference type="SUPFAM" id="SSF103473">
    <property type="entry name" value="MFS general substrate transporter"/>
    <property type="match status" value="1"/>
</dbReference>
<reference evidence="10 11" key="1">
    <citation type="submission" date="2012-11" db="EMBL/GenBank/DDBJ databases">
        <title>Whole genome sequence of Acidocella aminolytica 101 = DSM 11237.</title>
        <authorList>
            <person name="Azuma Y."/>
            <person name="Higashiura N."/>
            <person name="Hirakawa H."/>
            <person name="Matsushita K."/>
        </authorList>
    </citation>
    <scope>NUCLEOTIDE SEQUENCE [LARGE SCALE GENOMIC DNA]</scope>
    <source>
        <strain evidence="11">101 / DSM 11237</strain>
    </source>
</reference>
<dbReference type="RefSeq" id="WP_048879720.1">
    <property type="nucleotide sequence ID" value="NZ_FQVJ01000046.1"/>
</dbReference>
<feature type="transmembrane region" description="Helical" evidence="8">
    <location>
        <begin position="52"/>
        <end position="73"/>
    </location>
</feature>
<name>A0A0D6PI46_9PROT</name>
<keyword evidence="11" id="KW-1185">Reference proteome</keyword>
<gene>
    <name evidence="10" type="ORF">Aam_090_005</name>
</gene>
<evidence type="ECO:0000256" key="6">
    <source>
        <dbReference type="ARBA" id="ARBA00023136"/>
    </source>
</evidence>
<dbReference type="InterPro" id="IPR003663">
    <property type="entry name" value="Sugar/inositol_transpt"/>
</dbReference>
<feature type="transmembrane region" description="Helical" evidence="8">
    <location>
        <begin position="283"/>
        <end position="304"/>
    </location>
</feature>
<comment type="caution">
    <text evidence="10">The sequence shown here is derived from an EMBL/GenBank/DDBJ whole genome shotgun (WGS) entry which is preliminary data.</text>
</comment>
<evidence type="ECO:0000256" key="3">
    <source>
        <dbReference type="ARBA" id="ARBA00022448"/>
    </source>
</evidence>
<comment type="similarity">
    <text evidence="2 7">Belongs to the major facilitator superfamily. Sugar transporter (TC 2.A.1.1) family.</text>
</comment>
<evidence type="ECO:0000256" key="5">
    <source>
        <dbReference type="ARBA" id="ARBA00022989"/>
    </source>
</evidence>
<comment type="subcellular location">
    <subcellularLocation>
        <location evidence="1">Membrane</location>
        <topology evidence="1">Multi-pass membrane protein</topology>
    </subcellularLocation>
</comment>
<accession>A0A0D6PI46</accession>
<keyword evidence="4 8" id="KW-0812">Transmembrane</keyword>
<keyword evidence="10" id="KW-0762">Sugar transport</keyword>
<feature type="transmembrane region" description="Helical" evidence="8">
    <location>
        <begin position="382"/>
        <end position="402"/>
    </location>
</feature>
<evidence type="ECO:0000256" key="8">
    <source>
        <dbReference type="SAM" id="Phobius"/>
    </source>
</evidence>
<feature type="transmembrane region" description="Helical" evidence="8">
    <location>
        <begin position="316"/>
        <end position="337"/>
    </location>
</feature>
<feature type="transmembrane region" description="Helical" evidence="8">
    <location>
        <begin position="171"/>
        <end position="192"/>
    </location>
</feature>
<feature type="transmembrane region" description="Helical" evidence="8">
    <location>
        <begin position="109"/>
        <end position="131"/>
    </location>
</feature>
<dbReference type="Gene3D" id="1.20.1250.20">
    <property type="entry name" value="MFS general substrate transporter like domains"/>
    <property type="match status" value="1"/>
</dbReference>
<dbReference type="NCBIfam" id="TIGR00879">
    <property type="entry name" value="SP"/>
    <property type="match status" value="1"/>
</dbReference>
<dbReference type="GO" id="GO:0022857">
    <property type="term" value="F:transmembrane transporter activity"/>
    <property type="evidence" value="ECO:0007669"/>
    <property type="project" value="InterPro"/>
</dbReference>
<dbReference type="GO" id="GO:1904659">
    <property type="term" value="P:D-glucose transmembrane transport"/>
    <property type="evidence" value="ECO:0007669"/>
    <property type="project" value="TreeGrafter"/>
</dbReference>
<dbReference type="PROSITE" id="PS00216">
    <property type="entry name" value="SUGAR_TRANSPORT_1"/>
    <property type="match status" value="1"/>
</dbReference>
<evidence type="ECO:0000256" key="2">
    <source>
        <dbReference type="ARBA" id="ARBA00010992"/>
    </source>
</evidence>
<dbReference type="GO" id="GO:0016020">
    <property type="term" value="C:membrane"/>
    <property type="evidence" value="ECO:0007669"/>
    <property type="project" value="UniProtKB-SubCell"/>
</dbReference>
<dbReference type="PANTHER" id="PTHR48023">
    <property type="entry name" value="D-XYLOSE-PROTON SYMPORTER-LIKE 2"/>
    <property type="match status" value="1"/>
</dbReference>
<dbReference type="InterPro" id="IPR020846">
    <property type="entry name" value="MFS_dom"/>
</dbReference>
<dbReference type="AlphaFoldDB" id="A0A0D6PI46"/>
<feature type="transmembrane region" description="Helical" evidence="8">
    <location>
        <begin position="143"/>
        <end position="165"/>
    </location>
</feature>
<evidence type="ECO:0000259" key="9">
    <source>
        <dbReference type="PROSITE" id="PS50850"/>
    </source>
</evidence>
<feature type="domain" description="Major facilitator superfamily (MFS) profile" evidence="9">
    <location>
        <begin position="19"/>
        <end position="437"/>
    </location>
</feature>